<accession>A0A8C6RFM9</accession>
<dbReference type="PROSITE" id="PS51319">
    <property type="entry name" value="TFIIS_N"/>
    <property type="match status" value="1"/>
</dbReference>
<reference evidence="5" key="2">
    <citation type="submission" date="2025-09" db="UniProtKB">
        <authorList>
            <consortium name="Ensembl"/>
        </authorList>
    </citation>
    <scope>IDENTIFICATION</scope>
</reference>
<dbReference type="InterPro" id="IPR003618">
    <property type="entry name" value="TFIIS_cen_dom"/>
</dbReference>
<dbReference type="PANTHER" id="PTHR11477">
    <property type="entry name" value="TRANSCRIPTION FACTOR S-II ZINC FINGER DOMAIN-CONTAINING PROTEIN"/>
    <property type="match status" value="1"/>
</dbReference>
<dbReference type="GO" id="GO:0006351">
    <property type="term" value="P:DNA-templated transcription"/>
    <property type="evidence" value="ECO:0007669"/>
    <property type="project" value="InterPro"/>
</dbReference>
<dbReference type="Pfam" id="PF07500">
    <property type="entry name" value="TFIIS_M"/>
    <property type="match status" value="1"/>
</dbReference>
<dbReference type="Ensembl" id="ENSNGAT00000023896.1">
    <property type="protein sequence ID" value="ENSNGAP00000018251.1"/>
    <property type="gene ID" value="ENSNGAG00000018447.1"/>
</dbReference>
<dbReference type="RefSeq" id="XP_029411870.1">
    <property type="nucleotide sequence ID" value="XM_029556010.1"/>
</dbReference>
<keyword evidence="6" id="KW-1185">Reference proteome</keyword>
<protein>
    <submittedName>
        <fullName evidence="5">Transcription elongation factor A (SII) N-terminal and central domain containing</fullName>
    </submittedName>
</protein>
<evidence type="ECO:0000256" key="1">
    <source>
        <dbReference type="PROSITE-ProRule" id="PRU00649"/>
    </source>
</evidence>
<dbReference type="InterPro" id="IPR036575">
    <property type="entry name" value="TFIIS_cen_dom_sf"/>
</dbReference>
<keyword evidence="1" id="KW-0539">Nucleus</keyword>
<organism evidence="5 6">
    <name type="scientific">Nannospalax galili</name>
    <name type="common">Northern Israeli blind subterranean mole rat</name>
    <name type="synonym">Spalax galili</name>
    <dbReference type="NCBI Taxonomy" id="1026970"/>
    <lineage>
        <taxon>Eukaryota</taxon>
        <taxon>Metazoa</taxon>
        <taxon>Chordata</taxon>
        <taxon>Craniata</taxon>
        <taxon>Vertebrata</taxon>
        <taxon>Euteleostomi</taxon>
        <taxon>Mammalia</taxon>
        <taxon>Eutheria</taxon>
        <taxon>Euarchontoglires</taxon>
        <taxon>Glires</taxon>
        <taxon>Rodentia</taxon>
        <taxon>Myomorpha</taxon>
        <taxon>Muroidea</taxon>
        <taxon>Spalacidae</taxon>
        <taxon>Spalacinae</taxon>
        <taxon>Nannospalax</taxon>
    </lineage>
</organism>
<dbReference type="SUPFAM" id="SSF47676">
    <property type="entry name" value="Conserved domain common to transcription factors TFIIS, elongin A, CRSP70"/>
    <property type="match status" value="1"/>
</dbReference>
<dbReference type="Pfam" id="PF08711">
    <property type="entry name" value="Med26"/>
    <property type="match status" value="1"/>
</dbReference>
<dbReference type="PIRSF" id="PIRSF006704">
    <property type="entry name" value="TF_IIS"/>
    <property type="match status" value="1"/>
</dbReference>
<dbReference type="SUPFAM" id="SSF46942">
    <property type="entry name" value="Elongation factor TFIIS domain 2"/>
    <property type="match status" value="1"/>
</dbReference>
<dbReference type="PANTHER" id="PTHR11477:SF7">
    <property type="entry name" value="TRANSCRIPTION ELONGATION FACTOR A N-TERMINAL AND CENTRAL DOMAIN-CONTAINING PROTEIN"/>
    <property type="match status" value="1"/>
</dbReference>
<feature type="region of interest" description="Disordered" evidence="2">
    <location>
        <begin position="129"/>
        <end position="167"/>
    </location>
</feature>
<sequence>MSDKKQIVARAFLIEQLMSKRYFEDIGKYLTELEMIYVSKEHLQETDVVRAVYRVLKNCPSVALKKKAKCLLAKWRTFYKSTHFKPRDSLKLFPSSANKQENAALSQDLSQDEILGLCSSLSMLSSQDAAKPVEVTESENSTARMELNGEHLGSDNSEATRKRSSELQDPTVSVRMKCVELLYAALASSSTDQAKAHLWQNFAKEIEEHIFILYSNNIRKYKTCIRSKVANLRNPKNSHLQQNLLSGAMSARQFAEMTALEMANQELKQLRAAYTECSIQEHSLPYNIDGTLTNKIKCRRCEKYNCKITVIARGTLFLPGWVRNSNPDEQMTYVICNECGEQWYHSNWVCL</sequence>
<reference evidence="5" key="1">
    <citation type="submission" date="2025-08" db="UniProtKB">
        <authorList>
            <consortium name="Ensembl"/>
        </authorList>
    </citation>
    <scope>IDENTIFICATION</scope>
</reference>
<dbReference type="Gene3D" id="1.10.472.30">
    <property type="entry name" value="Transcription elongation factor S-II, central domain"/>
    <property type="match status" value="1"/>
</dbReference>
<name>A0A8C6RFM9_NANGA</name>
<dbReference type="AlphaFoldDB" id="A0A8C6RFM9"/>
<dbReference type="GO" id="GO:0005634">
    <property type="term" value="C:nucleus"/>
    <property type="evidence" value="ECO:0007669"/>
    <property type="project" value="UniProtKB-SubCell"/>
</dbReference>
<comment type="subcellular location">
    <subcellularLocation>
        <location evidence="1">Nucleus</location>
    </subcellularLocation>
</comment>
<dbReference type="GeneID" id="103749965"/>
<evidence type="ECO:0000259" key="3">
    <source>
        <dbReference type="PROSITE" id="PS51319"/>
    </source>
</evidence>
<proteinExistence type="predicted"/>
<feature type="compositionally biased region" description="Basic and acidic residues" evidence="2">
    <location>
        <begin position="147"/>
        <end position="166"/>
    </location>
</feature>
<dbReference type="InterPro" id="IPR035441">
    <property type="entry name" value="TFIIS/LEDGF_dom_sf"/>
</dbReference>
<feature type="domain" description="TFIIS central" evidence="4">
    <location>
        <begin position="174"/>
        <end position="290"/>
    </location>
</feature>
<gene>
    <name evidence="5" type="primary">Tceanc</name>
</gene>
<dbReference type="Proteomes" id="UP000694381">
    <property type="component" value="Unassembled WGS sequence"/>
</dbReference>
<dbReference type="PROSITE" id="PS51321">
    <property type="entry name" value="TFIIS_CENTRAL"/>
    <property type="match status" value="1"/>
</dbReference>
<evidence type="ECO:0000313" key="5">
    <source>
        <dbReference type="Ensembl" id="ENSNGAP00000018251.1"/>
    </source>
</evidence>
<dbReference type="Gene3D" id="1.20.930.10">
    <property type="entry name" value="Conserved domain common to transcription factors TFIIS, elongin A, CRSP70"/>
    <property type="match status" value="1"/>
</dbReference>
<dbReference type="RefSeq" id="XP_029411869.1">
    <property type="nucleotide sequence ID" value="XM_029556009.1"/>
</dbReference>
<evidence type="ECO:0000256" key="2">
    <source>
        <dbReference type="SAM" id="MobiDB-lite"/>
    </source>
</evidence>
<dbReference type="InterPro" id="IPR035100">
    <property type="entry name" value="TF_IIS-typ"/>
</dbReference>
<dbReference type="Gene3D" id="2.20.25.10">
    <property type="match status" value="1"/>
</dbReference>
<evidence type="ECO:0000313" key="6">
    <source>
        <dbReference type="Proteomes" id="UP000694381"/>
    </source>
</evidence>
<dbReference type="CTD" id="170082"/>
<dbReference type="SMART" id="SM00510">
    <property type="entry name" value="TFS2M"/>
    <property type="match status" value="1"/>
</dbReference>
<evidence type="ECO:0000259" key="4">
    <source>
        <dbReference type="PROSITE" id="PS51321"/>
    </source>
</evidence>
<dbReference type="GeneTree" id="ENSGT00940000162067"/>
<feature type="domain" description="TFIIS N-terminal" evidence="3">
    <location>
        <begin position="1"/>
        <end position="82"/>
    </location>
</feature>
<dbReference type="InterPro" id="IPR017923">
    <property type="entry name" value="TFIIS_N"/>
</dbReference>
<dbReference type="OMA" id="HSRWVCL"/>